<evidence type="ECO:0000256" key="7">
    <source>
        <dbReference type="ARBA" id="ARBA00022741"/>
    </source>
</evidence>
<dbReference type="InterPro" id="IPR001206">
    <property type="entry name" value="Diacylglycerol_kinase_cat_dom"/>
</dbReference>
<keyword evidence="7" id="KW-0547">Nucleotide-binding</keyword>
<comment type="catalytic activity">
    <reaction evidence="19">
        <text>2-(5Z,8Z,11Z,14Z-eicosatetraenoyl)-glycerol + ATP = 2-(5Z,8Z,11Z,14Z-eicosatetraenoyl)-sn-glycero-3-phosphate + ADP + H(+)</text>
        <dbReference type="Rhea" id="RHEA:43316"/>
        <dbReference type="ChEBI" id="CHEBI:15378"/>
        <dbReference type="ChEBI" id="CHEBI:30616"/>
        <dbReference type="ChEBI" id="CHEBI:52392"/>
        <dbReference type="ChEBI" id="CHEBI:78209"/>
        <dbReference type="ChEBI" id="CHEBI:456216"/>
    </reaction>
    <physiologicalReaction direction="left-to-right" evidence="19">
        <dbReference type="Rhea" id="RHEA:43317"/>
    </physiologicalReaction>
</comment>
<dbReference type="Pfam" id="PF19712">
    <property type="entry name" value="AGK_C"/>
    <property type="match status" value="1"/>
</dbReference>
<evidence type="ECO:0000313" key="31">
    <source>
        <dbReference type="EMBL" id="KAK9873764.1"/>
    </source>
</evidence>
<keyword evidence="13" id="KW-0472">Membrane</keyword>
<keyword evidence="9" id="KW-0999">Mitochondrion inner membrane</keyword>
<dbReference type="GO" id="GO:0047620">
    <property type="term" value="F:acylglycerol kinase activity"/>
    <property type="evidence" value="ECO:0007669"/>
    <property type="project" value="UniProtKB-EC"/>
</dbReference>
<evidence type="ECO:0000256" key="29">
    <source>
        <dbReference type="ARBA" id="ARBA00048876"/>
    </source>
</evidence>
<comment type="catalytic activity">
    <reaction evidence="18">
        <text>a 1-acyl-sn-glycerol + ATP = a 1-acyl-sn-glycero-3-phosphate + ADP + H(+)</text>
        <dbReference type="Rhea" id="RHEA:33747"/>
        <dbReference type="ChEBI" id="CHEBI:15378"/>
        <dbReference type="ChEBI" id="CHEBI:30616"/>
        <dbReference type="ChEBI" id="CHEBI:57970"/>
        <dbReference type="ChEBI" id="CHEBI:64683"/>
        <dbReference type="ChEBI" id="CHEBI:456216"/>
    </reaction>
    <physiologicalReaction direction="left-to-right" evidence="18">
        <dbReference type="Rhea" id="RHEA:33748"/>
    </physiologicalReaction>
</comment>
<dbReference type="Gene3D" id="3.40.50.10330">
    <property type="entry name" value="Probable inorganic polyphosphate/atp-NAD kinase, domain 1"/>
    <property type="match status" value="1"/>
</dbReference>
<evidence type="ECO:0000256" key="18">
    <source>
        <dbReference type="ARBA" id="ARBA00024512"/>
    </source>
</evidence>
<comment type="catalytic activity">
    <reaction evidence="14">
        <text>1,2-di-(9Z-octadecenoyl)-sn-glycerol + ATP = 1,2-di-(9Z-octadecenoyl)-sn-glycero-3-phosphate + ADP + H(+)</text>
        <dbReference type="Rhea" id="RHEA:40327"/>
        <dbReference type="ChEBI" id="CHEBI:15378"/>
        <dbReference type="ChEBI" id="CHEBI:30616"/>
        <dbReference type="ChEBI" id="CHEBI:52333"/>
        <dbReference type="ChEBI" id="CHEBI:74546"/>
        <dbReference type="ChEBI" id="CHEBI:456216"/>
    </reaction>
    <physiologicalReaction direction="left-to-right" evidence="14">
        <dbReference type="Rhea" id="RHEA:40328"/>
    </physiologicalReaction>
</comment>
<evidence type="ECO:0000256" key="17">
    <source>
        <dbReference type="ARBA" id="ARBA00024505"/>
    </source>
</evidence>
<comment type="caution">
    <text evidence="31">The sequence shown here is derived from an EMBL/GenBank/DDBJ whole genome shotgun (WGS) entry which is preliminary data.</text>
</comment>
<comment type="catalytic activity">
    <reaction evidence="20">
        <text>1-hexadecanoyl-sn-glycerol + ATP = 1-hexadecanoyl-sn-glycero-3-phosphate + ADP + H(+)</text>
        <dbReference type="Rhea" id="RHEA:43308"/>
        <dbReference type="ChEBI" id="CHEBI:15378"/>
        <dbReference type="ChEBI" id="CHEBI:30616"/>
        <dbReference type="ChEBI" id="CHEBI:57518"/>
        <dbReference type="ChEBI" id="CHEBI:75542"/>
        <dbReference type="ChEBI" id="CHEBI:456216"/>
    </reaction>
    <physiologicalReaction direction="left-to-right" evidence="20">
        <dbReference type="Rhea" id="RHEA:43309"/>
    </physiologicalReaction>
</comment>
<dbReference type="InterPro" id="IPR016064">
    <property type="entry name" value="NAD/diacylglycerol_kinase_sf"/>
</dbReference>
<reference evidence="31 32" key="1">
    <citation type="submission" date="2023-03" db="EMBL/GenBank/DDBJ databases">
        <title>Genome insight into feeding habits of ladybird beetles.</title>
        <authorList>
            <person name="Li H.-S."/>
            <person name="Huang Y.-H."/>
            <person name="Pang H."/>
        </authorList>
    </citation>
    <scope>NUCLEOTIDE SEQUENCE [LARGE SCALE GENOMIC DNA]</scope>
    <source>
        <strain evidence="31">SYSU_2023b</strain>
        <tissue evidence="31">Whole body</tissue>
    </source>
</reference>
<name>A0AAW1U306_9CUCU</name>
<evidence type="ECO:0000256" key="24">
    <source>
        <dbReference type="ARBA" id="ARBA00026142"/>
    </source>
</evidence>
<keyword evidence="11" id="KW-0443">Lipid metabolism</keyword>
<keyword evidence="12" id="KW-0496">Mitochondrion</keyword>
<evidence type="ECO:0000256" key="22">
    <source>
        <dbReference type="ARBA" id="ARBA00026096"/>
    </source>
</evidence>
<evidence type="ECO:0000256" key="9">
    <source>
        <dbReference type="ARBA" id="ARBA00022792"/>
    </source>
</evidence>
<evidence type="ECO:0000256" key="6">
    <source>
        <dbReference type="ARBA" id="ARBA00022679"/>
    </source>
</evidence>
<comment type="catalytic activity">
    <reaction evidence="29">
        <text>N-(hexanoyl)sphing-4-enine + ATP = N-hexanoylsphing-4-enine 1-phosphate + ADP + H(+)</text>
        <dbReference type="Rhea" id="RHEA:43312"/>
        <dbReference type="ChEBI" id="CHEBI:15378"/>
        <dbReference type="ChEBI" id="CHEBI:30616"/>
        <dbReference type="ChEBI" id="CHEBI:63867"/>
        <dbReference type="ChEBI" id="CHEBI:82959"/>
        <dbReference type="ChEBI" id="CHEBI:456216"/>
    </reaction>
    <physiologicalReaction direction="left-to-right" evidence="29">
        <dbReference type="Rhea" id="RHEA:43313"/>
    </physiologicalReaction>
</comment>
<evidence type="ECO:0000256" key="27">
    <source>
        <dbReference type="ARBA" id="ARBA00048034"/>
    </source>
</evidence>
<organism evidence="31 32">
    <name type="scientific">Henosepilachna vigintioctopunctata</name>
    <dbReference type="NCBI Taxonomy" id="420089"/>
    <lineage>
        <taxon>Eukaryota</taxon>
        <taxon>Metazoa</taxon>
        <taxon>Ecdysozoa</taxon>
        <taxon>Arthropoda</taxon>
        <taxon>Hexapoda</taxon>
        <taxon>Insecta</taxon>
        <taxon>Pterygota</taxon>
        <taxon>Neoptera</taxon>
        <taxon>Endopterygota</taxon>
        <taxon>Coleoptera</taxon>
        <taxon>Polyphaga</taxon>
        <taxon>Cucujiformia</taxon>
        <taxon>Coccinelloidea</taxon>
        <taxon>Coccinellidae</taxon>
        <taxon>Epilachninae</taxon>
        <taxon>Epilachnini</taxon>
        <taxon>Henosepilachna</taxon>
    </lineage>
</organism>
<evidence type="ECO:0000256" key="23">
    <source>
        <dbReference type="ARBA" id="ARBA00026098"/>
    </source>
</evidence>
<dbReference type="EMBL" id="JARQZJ010000031">
    <property type="protein sequence ID" value="KAK9873764.1"/>
    <property type="molecule type" value="Genomic_DNA"/>
</dbReference>
<gene>
    <name evidence="31" type="ORF">WA026_002119</name>
</gene>
<protein>
    <recommendedName>
        <fullName evidence="24">Acylglycerol kinase, mitochondrial</fullName>
        <ecNumber evidence="5">2.7.1.107</ecNumber>
        <ecNumber evidence="22">2.7.1.138</ecNumber>
        <ecNumber evidence="23">2.7.1.94</ecNumber>
    </recommendedName>
    <alternativeName>
        <fullName evidence="25">Multiple substrate lipid kinase</fullName>
    </alternativeName>
</protein>
<dbReference type="EC" id="2.7.1.94" evidence="23"/>
<evidence type="ECO:0000256" key="12">
    <source>
        <dbReference type="ARBA" id="ARBA00023128"/>
    </source>
</evidence>
<evidence type="ECO:0000256" key="2">
    <source>
        <dbReference type="ARBA" id="ARBA00004569"/>
    </source>
</evidence>
<accession>A0AAW1U306</accession>
<comment type="subcellular location">
    <subcellularLocation>
        <location evidence="3">Mitochondrion inner membrane</location>
        <topology evidence="3">Peripheral membrane protein</topology>
    </subcellularLocation>
    <subcellularLocation>
        <location evidence="2">Mitochondrion intermembrane space</location>
    </subcellularLocation>
</comment>
<dbReference type="InterPro" id="IPR045579">
    <property type="entry name" value="AGK_C"/>
</dbReference>
<feature type="domain" description="DAGKc" evidence="30">
    <location>
        <begin position="61"/>
        <end position="204"/>
    </location>
</feature>
<comment type="catalytic activity">
    <reaction evidence="17">
        <text>1-(9Z-octadecenoyl)-sn-glycerol + ATP = 1-(9Z-octadecenoyl)-sn-glycero-3-phosphate + ADP + H(+)</text>
        <dbReference type="Rhea" id="RHEA:41079"/>
        <dbReference type="ChEBI" id="CHEBI:15378"/>
        <dbReference type="ChEBI" id="CHEBI:30616"/>
        <dbReference type="ChEBI" id="CHEBI:74544"/>
        <dbReference type="ChEBI" id="CHEBI:75757"/>
        <dbReference type="ChEBI" id="CHEBI:456216"/>
    </reaction>
    <physiologicalReaction direction="left-to-right" evidence="17">
        <dbReference type="Rhea" id="RHEA:41080"/>
    </physiologicalReaction>
</comment>
<dbReference type="EC" id="2.7.1.138" evidence="22"/>
<evidence type="ECO:0000256" key="5">
    <source>
        <dbReference type="ARBA" id="ARBA00012133"/>
    </source>
</evidence>
<dbReference type="Pfam" id="PF00781">
    <property type="entry name" value="DAGK_cat"/>
    <property type="match status" value="1"/>
</dbReference>
<comment type="pathway">
    <text evidence="4">Lipid metabolism; glycerolipid metabolism.</text>
</comment>
<dbReference type="SUPFAM" id="SSF111331">
    <property type="entry name" value="NAD kinase/diacylglycerol kinase-like"/>
    <property type="match status" value="1"/>
</dbReference>
<comment type="catalytic activity">
    <reaction evidence="27">
        <text>an N-acylsphing-4-enine + ATP = an N-acylsphing-4-enine 1-phosphate + ADP + H(+)</text>
        <dbReference type="Rhea" id="RHEA:17929"/>
        <dbReference type="ChEBI" id="CHEBI:15378"/>
        <dbReference type="ChEBI" id="CHEBI:30616"/>
        <dbReference type="ChEBI" id="CHEBI:52639"/>
        <dbReference type="ChEBI" id="CHEBI:57674"/>
        <dbReference type="ChEBI" id="CHEBI:456216"/>
        <dbReference type="EC" id="2.7.1.138"/>
    </reaction>
    <physiologicalReaction direction="left-to-right" evidence="27">
        <dbReference type="Rhea" id="RHEA:17930"/>
    </physiologicalReaction>
</comment>
<evidence type="ECO:0000256" key="1">
    <source>
        <dbReference type="ARBA" id="ARBA00001946"/>
    </source>
</evidence>
<dbReference type="PROSITE" id="PS50146">
    <property type="entry name" value="DAGK"/>
    <property type="match status" value="1"/>
</dbReference>
<evidence type="ECO:0000259" key="30">
    <source>
        <dbReference type="PROSITE" id="PS50146"/>
    </source>
</evidence>
<evidence type="ECO:0000256" key="28">
    <source>
        <dbReference type="ARBA" id="ARBA00048663"/>
    </source>
</evidence>
<dbReference type="InterPro" id="IPR050187">
    <property type="entry name" value="Lipid_Phosphate_FormReg"/>
</dbReference>
<comment type="cofactor">
    <cofactor evidence="1">
        <name>Mg(2+)</name>
        <dbReference type="ChEBI" id="CHEBI:18420"/>
    </cofactor>
</comment>
<evidence type="ECO:0000256" key="3">
    <source>
        <dbReference type="ARBA" id="ARBA00004637"/>
    </source>
</evidence>
<dbReference type="GO" id="GO:0046513">
    <property type="term" value="P:ceramide biosynthetic process"/>
    <property type="evidence" value="ECO:0007669"/>
    <property type="project" value="TreeGrafter"/>
</dbReference>
<comment type="catalytic activity">
    <reaction evidence="15">
        <text>a 1,2-diacyl-sn-glycerol + ATP = a 1,2-diacyl-sn-glycero-3-phosphate + ADP + H(+)</text>
        <dbReference type="Rhea" id="RHEA:10272"/>
        <dbReference type="ChEBI" id="CHEBI:15378"/>
        <dbReference type="ChEBI" id="CHEBI:17815"/>
        <dbReference type="ChEBI" id="CHEBI:30616"/>
        <dbReference type="ChEBI" id="CHEBI:58608"/>
        <dbReference type="ChEBI" id="CHEBI:456216"/>
        <dbReference type="EC" id="2.7.1.107"/>
    </reaction>
    <physiologicalReaction direction="left-to-right" evidence="15">
        <dbReference type="Rhea" id="RHEA:10273"/>
    </physiologicalReaction>
</comment>
<evidence type="ECO:0000256" key="8">
    <source>
        <dbReference type="ARBA" id="ARBA00022777"/>
    </source>
</evidence>
<dbReference type="InterPro" id="IPR017438">
    <property type="entry name" value="ATP-NAD_kinase_N"/>
</dbReference>
<keyword evidence="10" id="KW-0067">ATP-binding</keyword>
<evidence type="ECO:0000256" key="11">
    <source>
        <dbReference type="ARBA" id="ARBA00023098"/>
    </source>
</evidence>
<evidence type="ECO:0000256" key="25">
    <source>
        <dbReference type="ARBA" id="ARBA00030553"/>
    </source>
</evidence>
<dbReference type="GO" id="GO:0046512">
    <property type="term" value="P:sphingosine biosynthetic process"/>
    <property type="evidence" value="ECO:0007669"/>
    <property type="project" value="TreeGrafter"/>
</dbReference>
<proteinExistence type="inferred from homology"/>
<evidence type="ECO:0000256" key="16">
    <source>
        <dbReference type="ARBA" id="ARBA00024483"/>
    </source>
</evidence>
<dbReference type="AlphaFoldDB" id="A0AAW1U306"/>
<evidence type="ECO:0000313" key="32">
    <source>
        <dbReference type="Proteomes" id="UP001431783"/>
    </source>
</evidence>
<dbReference type="GO" id="GO:0005524">
    <property type="term" value="F:ATP binding"/>
    <property type="evidence" value="ECO:0007669"/>
    <property type="project" value="UniProtKB-KW"/>
</dbReference>
<keyword evidence="8" id="KW-0418">Kinase</keyword>
<comment type="catalytic activity">
    <reaction evidence="28">
        <text>a monoacylglycerol + ATP = a monoacyl-sn-glycero-3-phosphate + ADP + H(+)</text>
        <dbReference type="Rhea" id="RHEA:19293"/>
        <dbReference type="ChEBI" id="CHEBI:15378"/>
        <dbReference type="ChEBI" id="CHEBI:17408"/>
        <dbReference type="ChEBI" id="CHEBI:30616"/>
        <dbReference type="ChEBI" id="CHEBI:77589"/>
        <dbReference type="ChEBI" id="CHEBI:456216"/>
        <dbReference type="EC" id="2.7.1.94"/>
    </reaction>
    <physiologicalReaction direction="left-to-right" evidence="28">
        <dbReference type="Rhea" id="RHEA:19294"/>
    </physiologicalReaction>
</comment>
<evidence type="ECO:0000256" key="13">
    <source>
        <dbReference type="ARBA" id="ARBA00023136"/>
    </source>
</evidence>
<dbReference type="PANTHER" id="PTHR12358">
    <property type="entry name" value="SPHINGOSINE KINASE"/>
    <property type="match status" value="1"/>
</dbReference>
<dbReference type="EC" id="2.7.1.107" evidence="5"/>
<evidence type="ECO:0000256" key="21">
    <source>
        <dbReference type="ARBA" id="ARBA00025749"/>
    </source>
</evidence>
<dbReference type="GO" id="GO:0004143">
    <property type="term" value="F:ATP-dependent diacylglycerol kinase activity"/>
    <property type="evidence" value="ECO:0007669"/>
    <property type="project" value="UniProtKB-EC"/>
</dbReference>
<evidence type="ECO:0000256" key="19">
    <source>
        <dbReference type="ARBA" id="ARBA00024556"/>
    </source>
</evidence>
<keyword evidence="32" id="KW-1185">Reference proteome</keyword>
<comment type="catalytic activity">
    <reaction evidence="26">
        <text>a 2-acylglycerol + ATP = a 2-acyl-sn-glycerol 3-phosphate + ADP + H(+)</text>
        <dbReference type="Rhea" id="RHEA:39847"/>
        <dbReference type="ChEBI" id="CHEBI:15378"/>
        <dbReference type="ChEBI" id="CHEBI:17389"/>
        <dbReference type="ChEBI" id="CHEBI:30616"/>
        <dbReference type="ChEBI" id="CHEBI:64982"/>
        <dbReference type="ChEBI" id="CHEBI:456216"/>
    </reaction>
    <physiologicalReaction direction="left-to-right" evidence="26">
        <dbReference type="Rhea" id="RHEA:39848"/>
    </physiologicalReaction>
</comment>
<comment type="similarity">
    <text evidence="21">Belongs to the AGK family.</text>
</comment>
<comment type="catalytic activity">
    <reaction evidence="16">
        <text>1-(5Z,8Z,11Z,14Z-eicosatetraenoyl)-sn-glycerol + ATP = 1-(5Z,8Z,11Z,14Z-eicosatetraenoyl)-sn-glycero-3-phosphate + ADP + H(+)</text>
        <dbReference type="Rhea" id="RHEA:43328"/>
        <dbReference type="ChEBI" id="CHEBI:15378"/>
        <dbReference type="ChEBI" id="CHEBI:30616"/>
        <dbReference type="ChEBI" id="CHEBI:34071"/>
        <dbReference type="ChEBI" id="CHEBI:74938"/>
        <dbReference type="ChEBI" id="CHEBI:456216"/>
    </reaction>
    <physiologicalReaction direction="left-to-right" evidence="16">
        <dbReference type="Rhea" id="RHEA:43329"/>
    </physiologicalReaction>
</comment>
<dbReference type="SMART" id="SM00046">
    <property type="entry name" value="DAGKc"/>
    <property type="match status" value="1"/>
</dbReference>
<keyword evidence="6" id="KW-0808">Transferase</keyword>
<dbReference type="GO" id="GO:0005758">
    <property type="term" value="C:mitochondrial intermembrane space"/>
    <property type="evidence" value="ECO:0007669"/>
    <property type="project" value="UniProtKB-SubCell"/>
</dbReference>
<evidence type="ECO:0000256" key="14">
    <source>
        <dbReference type="ARBA" id="ARBA00023371"/>
    </source>
</evidence>
<dbReference type="GO" id="GO:0001729">
    <property type="term" value="F:ceramide kinase activity"/>
    <property type="evidence" value="ECO:0007669"/>
    <property type="project" value="UniProtKB-EC"/>
</dbReference>
<evidence type="ECO:0000256" key="10">
    <source>
        <dbReference type="ARBA" id="ARBA00022840"/>
    </source>
</evidence>
<evidence type="ECO:0000256" key="4">
    <source>
        <dbReference type="ARBA" id="ARBA00005175"/>
    </source>
</evidence>
<dbReference type="GO" id="GO:0005743">
    <property type="term" value="C:mitochondrial inner membrane"/>
    <property type="evidence" value="ECO:0007669"/>
    <property type="project" value="UniProtKB-SubCell"/>
</dbReference>
<dbReference type="PANTHER" id="PTHR12358:SF31">
    <property type="entry name" value="ACYLGLYCEROL KINASE, MITOCHONDRIAL"/>
    <property type="match status" value="1"/>
</dbReference>
<sequence>MASIVRFGKKIRNNWKKTTFAALVVTYGYNWTKEYLQTQELMRVYCQKASNFGRQTLPVDRAPKTITVILNPNANKRSAVDEFEKYCAPILHLAGFMVNILKTESEGHAKKLVEDLNNTDAIVVAGGDGTLCEVVTGLLRRTEENTVGLVPIGILPLGRNNALATSLFPGGNSLKRVRSLVDAAMAIVEETTKPIDVMKVEITEKDDIEKESKPTYAVSSLKWGAFRDAEVSKDKYWYYGSLRKYATYVFNGYKSNLTWKVDADLKYSPPCEGCLNCLAKKNNNNNQKWFQRFSKEKSFDNKLAKTLNPNCGVENLKKIETTDFVLYTSNTVSNEENIPKLHLNIGPKFLNYFDFVKQGWKSENGHAREAKEKIDARVVEINPGVHSSNEKEVWFSIDNEAFEVRPIKITLLPKLITMFCEKERT</sequence>
<evidence type="ECO:0000256" key="15">
    <source>
        <dbReference type="ARBA" id="ARBA00023411"/>
    </source>
</evidence>
<dbReference type="Proteomes" id="UP001431783">
    <property type="component" value="Unassembled WGS sequence"/>
</dbReference>
<evidence type="ECO:0000256" key="26">
    <source>
        <dbReference type="ARBA" id="ARBA00044480"/>
    </source>
</evidence>
<evidence type="ECO:0000256" key="20">
    <source>
        <dbReference type="ARBA" id="ARBA00024636"/>
    </source>
</evidence>